<proteinExistence type="predicted"/>
<protein>
    <submittedName>
        <fullName evidence="2">Uncharacterized protein</fullName>
    </submittedName>
</protein>
<organism evidence="2 3">
    <name type="scientific">Nonlabens dokdonensis</name>
    <dbReference type="NCBI Taxonomy" id="328515"/>
    <lineage>
        <taxon>Bacteria</taxon>
        <taxon>Pseudomonadati</taxon>
        <taxon>Bacteroidota</taxon>
        <taxon>Flavobacteriia</taxon>
        <taxon>Flavobacteriales</taxon>
        <taxon>Flavobacteriaceae</taxon>
        <taxon>Nonlabens</taxon>
    </lineage>
</organism>
<keyword evidence="1" id="KW-0812">Transmembrane</keyword>
<keyword evidence="1" id="KW-0472">Membrane</keyword>
<name>A0A1Z8B7N1_9FLAO</name>
<accession>A0A1Z8B7N1</accession>
<evidence type="ECO:0000313" key="3">
    <source>
        <dbReference type="Proteomes" id="UP000196102"/>
    </source>
</evidence>
<comment type="caution">
    <text evidence="2">The sequence shown here is derived from an EMBL/GenBank/DDBJ whole genome shotgun (WGS) entry which is preliminary data.</text>
</comment>
<reference evidence="3" key="1">
    <citation type="journal article" date="2017" name="Proc. Natl. Acad. Sci. U.S.A.">
        <title>Simulation of Deepwater Horizon oil plume reveals substrate specialization within a complex community of hydrocarbon-degraders.</title>
        <authorList>
            <person name="Hu P."/>
            <person name="Dubinsky E.A."/>
            <person name="Probst A.J."/>
            <person name="Wang J."/>
            <person name="Sieber C.M.K."/>
            <person name="Tom L.M."/>
            <person name="Gardinali P."/>
            <person name="Banfield J.F."/>
            <person name="Atlas R.M."/>
            <person name="Andersen G.L."/>
        </authorList>
    </citation>
    <scope>NUCLEOTIDE SEQUENCE [LARGE SCALE GENOMIC DNA]</scope>
</reference>
<gene>
    <name evidence="2" type="ORF">A9Q93_03730</name>
</gene>
<feature type="transmembrane region" description="Helical" evidence="1">
    <location>
        <begin position="6"/>
        <end position="29"/>
    </location>
</feature>
<dbReference type="RefSeq" id="WP_303686042.1">
    <property type="nucleotide sequence ID" value="NZ_CAJXYO010000044.1"/>
</dbReference>
<keyword evidence="1" id="KW-1133">Transmembrane helix</keyword>
<evidence type="ECO:0000313" key="2">
    <source>
        <dbReference type="EMBL" id="OUS18601.1"/>
    </source>
</evidence>
<dbReference type="EMBL" id="MAAX01000063">
    <property type="protein sequence ID" value="OUS18601.1"/>
    <property type="molecule type" value="Genomic_DNA"/>
</dbReference>
<dbReference type="AlphaFoldDB" id="A0A1Z8B7N1"/>
<dbReference type="Gene3D" id="1.10.150.20">
    <property type="entry name" value="5' to 3' exonuclease, C-terminal subdomain"/>
    <property type="match status" value="1"/>
</dbReference>
<dbReference type="Proteomes" id="UP000196102">
    <property type="component" value="Unassembled WGS sequence"/>
</dbReference>
<sequence length="193" mass="22311">METIITNWTLYVVLFFMLLGAYFLGFYFGNNNNNNKKKKENKVLINKTTKTKTAKNLKSDQNDDPSIEDFTPGIIRATKTRERAGMLINDTSTQEDKAMKTATITETQPEEKDVFVTNDQIKGTDDLTKIVGINNEIEKKLHDYGIHTYSQISKMSSDEIRRLSKQIDIFPGRIHRDDWKGQAEKLLQRVRMN</sequence>
<evidence type="ECO:0000256" key="1">
    <source>
        <dbReference type="SAM" id="Phobius"/>
    </source>
</evidence>